<dbReference type="Proteomes" id="UP000005475">
    <property type="component" value="Unassembled WGS sequence"/>
</dbReference>
<reference evidence="2" key="2">
    <citation type="submission" date="2007-04" db="EMBL/GenBank/DDBJ databases">
        <title>Draft genome sequence of Bacteroides ovatus (ATCC 8483).</title>
        <authorList>
            <person name="Sudarsanam P."/>
            <person name="Ley R."/>
            <person name="Guruge J."/>
            <person name="Turnbaugh P.J."/>
            <person name="Mahowald M."/>
            <person name="Liep D."/>
            <person name="Gordon J."/>
        </authorList>
    </citation>
    <scope>NUCLEOTIDE SEQUENCE [LARGE SCALE GENOMIC DNA]</scope>
    <source>
        <strain evidence="2">ATCC 8483 / DSM 1896 / JCM 5824 / BCRC 10623 / CCUG 4943 / NCTC 11153</strain>
    </source>
</reference>
<name>A0AAN3D4A8_BACO1</name>
<comment type="caution">
    <text evidence="1">The sequence shown here is derived from an EMBL/GenBank/DDBJ whole genome shotgun (WGS) entry which is preliminary data.</text>
</comment>
<dbReference type="AlphaFoldDB" id="A0AAN3D4A8"/>
<reference evidence="1 2" key="1">
    <citation type="submission" date="2007-03" db="EMBL/GenBank/DDBJ databases">
        <authorList>
            <person name="Fulton L."/>
            <person name="Clifton S."/>
            <person name="Fulton B."/>
            <person name="Xu J."/>
            <person name="Minx P."/>
            <person name="Pepin K.H."/>
            <person name="Johnson M."/>
            <person name="Thiruvilangam P."/>
            <person name="Bhonagiri V."/>
            <person name="Nash W.E."/>
            <person name="Mardis E.R."/>
            <person name="Wilson R.K."/>
        </authorList>
    </citation>
    <scope>NUCLEOTIDE SEQUENCE [LARGE SCALE GENOMIC DNA]</scope>
    <source>
        <strain evidence="2">ATCC 8483 / DSM 1896 / JCM 5824 / BCRC 10623 / CCUG 4943 / NCTC 11153</strain>
    </source>
</reference>
<organism evidence="1 2">
    <name type="scientific">Bacteroides ovatus (strain ATCC 8483 / DSM 1896 / JCM 5824 / BCRC 10623 / CCUG 4943 / NCTC 11153)</name>
    <dbReference type="NCBI Taxonomy" id="411476"/>
    <lineage>
        <taxon>Bacteria</taxon>
        <taxon>Pseudomonadati</taxon>
        <taxon>Bacteroidota</taxon>
        <taxon>Bacteroidia</taxon>
        <taxon>Bacteroidales</taxon>
        <taxon>Bacteroidaceae</taxon>
        <taxon>Bacteroides</taxon>
    </lineage>
</organism>
<gene>
    <name evidence="1" type="ORF">BACOVA_05452</name>
</gene>
<proteinExistence type="predicted"/>
<evidence type="ECO:0000313" key="1">
    <source>
        <dbReference type="EMBL" id="EDO09589.1"/>
    </source>
</evidence>
<evidence type="ECO:0000313" key="2">
    <source>
        <dbReference type="Proteomes" id="UP000005475"/>
    </source>
</evidence>
<accession>A0AAN3D4A8</accession>
<protein>
    <submittedName>
        <fullName evidence="1">Uncharacterized protein</fullName>
    </submittedName>
</protein>
<dbReference type="EMBL" id="AAXF02000054">
    <property type="protein sequence ID" value="EDO09589.1"/>
    <property type="molecule type" value="Genomic_DNA"/>
</dbReference>
<sequence>MKECYRLPDHSEFFFHSNGGGKQKVGHKRLELSYAEKRYKMAK</sequence>